<accession>A0A1Z4LM46</accession>
<dbReference type="EMBL" id="AP018227">
    <property type="protein sequence ID" value="BAY82306.1"/>
    <property type="molecule type" value="Genomic_DNA"/>
</dbReference>
<dbReference type="OrthoDB" id="3565729at2"/>
<dbReference type="InterPro" id="IPR006626">
    <property type="entry name" value="PbH1"/>
</dbReference>
<gene>
    <name evidence="5" type="ORF">NIES267_17850</name>
</gene>
<dbReference type="NCBIfam" id="NF041518">
    <property type="entry name" value="choice_anch_Q"/>
    <property type="match status" value="1"/>
</dbReference>
<evidence type="ECO:0000313" key="6">
    <source>
        <dbReference type="Proteomes" id="UP000218418"/>
    </source>
</evidence>
<proteinExistence type="predicted"/>
<dbReference type="InterPro" id="IPR059226">
    <property type="entry name" value="Choice_anch_Q_dom"/>
</dbReference>
<reference evidence="5 6" key="1">
    <citation type="submission" date="2017-06" db="EMBL/GenBank/DDBJ databases">
        <title>Genome sequencing of cyanobaciteial culture collection at National Institute for Environmental Studies (NIES).</title>
        <authorList>
            <person name="Hirose Y."/>
            <person name="Shimura Y."/>
            <person name="Fujisawa T."/>
            <person name="Nakamura Y."/>
            <person name="Kawachi M."/>
        </authorList>
    </citation>
    <scope>NUCLEOTIDE SEQUENCE [LARGE SCALE GENOMIC DNA]</scope>
    <source>
        <strain evidence="5 6">NIES-267</strain>
    </source>
</reference>
<dbReference type="Gene3D" id="2.160.20.10">
    <property type="entry name" value="Single-stranded right-handed beta-helix, Pectin lyase-like"/>
    <property type="match status" value="1"/>
</dbReference>
<feature type="domain" description="Right handed beta helix" evidence="4">
    <location>
        <begin position="192"/>
        <end position="370"/>
    </location>
</feature>
<evidence type="ECO:0000259" key="4">
    <source>
        <dbReference type="Pfam" id="PF13229"/>
    </source>
</evidence>
<dbReference type="InterPro" id="IPR012334">
    <property type="entry name" value="Pectin_lyas_fold"/>
</dbReference>
<dbReference type="InterPro" id="IPR011050">
    <property type="entry name" value="Pectin_lyase_fold/virulence"/>
</dbReference>
<keyword evidence="3" id="KW-0732">Signal</keyword>
<dbReference type="PANTHER" id="PTHR40088:SF2">
    <property type="entry name" value="SECRETED SUGAR HYDROLASE"/>
    <property type="match status" value="1"/>
</dbReference>
<evidence type="ECO:0000256" key="3">
    <source>
        <dbReference type="ARBA" id="ARBA00022729"/>
    </source>
</evidence>
<protein>
    <recommendedName>
        <fullName evidence="4">Right handed beta helix domain-containing protein</fullName>
    </recommendedName>
</protein>
<dbReference type="SUPFAM" id="SSF51126">
    <property type="entry name" value="Pectin lyase-like"/>
    <property type="match status" value="2"/>
</dbReference>
<evidence type="ECO:0000256" key="1">
    <source>
        <dbReference type="ARBA" id="ARBA00004613"/>
    </source>
</evidence>
<dbReference type="InterPro" id="IPR039448">
    <property type="entry name" value="Beta_helix"/>
</dbReference>
<dbReference type="GO" id="GO:0005576">
    <property type="term" value="C:extracellular region"/>
    <property type="evidence" value="ECO:0007669"/>
    <property type="project" value="UniProtKB-SubCell"/>
</dbReference>
<organism evidence="5 6">
    <name type="scientific">Calothrix parasitica NIES-267</name>
    <dbReference type="NCBI Taxonomy" id="1973488"/>
    <lineage>
        <taxon>Bacteria</taxon>
        <taxon>Bacillati</taxon>
        <taxon>Cyanobacteriota</taxon>
        <taxon>Cyanophyceae</taxon>
        <taxon>Nostocales</taxon>
        <taxon>Calotrichaceae</taxon>
        <taxon>Calothrix</taxon>
    </lineage>
</organism>
<evidence type="ECO:0000313" key="5">
    <source>
        <dbReference type="EMBL" id="BAY82306.1"/>
    </source>
</evidence>
<dbReference type="GO" id="GO:0016837">
    <property type="term" value="F:carbon-oxygen lyase activity, acting on polysaccharides"/>
    <property type="evidence" value="ECO:0007669"/>
    <property type="project" value="TreeGrafter"/>
</dbReference>
<evidence type="ECO:0000256" key="2">
    <source>
        <dbReference type="ARBA" id="ARBA00022525"/>
    </source>
</evidence>
<sequence>MNPELQLFYTDSLIQNQNPLQESFLGQTNISTATPISDDINFEGIDISNLTDTDIETDLVTDSDNLGDSHDSDKITGIEDAATVVGASISPADSIPQNSGGNIFYVSPSGSDENSGSKNQPWKSINYAVSEDSPISPGDTVLVEPGTYTELISLGKSGSDSQRITLKANGDVTLRDPDPNSGGFPEGVIQSPGQSNWIIDGFRIENTSWAGISLSDPKNITVQNNETYQTGSSGIIALPKTFFGGGEKEVTGSNVKILNNTVERANWKWDGPGDKDGDQEALSIWGIDGFEVANNTMIDGKREGLDIKVGSRNGLIHNNSITSQALISGTYQGFRGGAAIYVDGNRADSFNLDIYDNEIFSNTADAILIADEVPGVGDVSDINIYNNVIYSNGRRVENGGVGVAIANNVEDVEIVNNTFANNVQGVVINDKNQGYNPRNILVRNNIFSENSFRNIYVENASNVTLDNNLFVNTEEFADKTEIYDRGEGVANLNVFDNELAESVDFVNSEANDYRLNSNSPAINIGSSSVGNYANLDKDGKQRLGGAGIDVGAYEL</sequence>
<keyword evidence="6" id="KW-1185">Reference proteome</keyword>
<keyword evidence="2" id="KW-0964">Secreted</keyword>
<comment type="subcellular location">
    <subcellularLocation>
        <location evidence="1">Secreted</location>
    </subcellularLocation>
</comment>
<dbReference type="SMART" id="SM00710">
    <property type="entry name" value="PbH1"/>
    <property type="match status" value="11"/>
</dbReference>
<dbReference type="Proteomes" id="UP000218418">
    <property type="component" value="Chromosome"/>
</dbReference>
<dbReference type="Pfam" id="PF13229">
    <property type="entry name" value="Beta_helix"/>
    <property type="match status" value="1"/>
</dbReference>
<dbReference type="PANTHER" id="PTHR40088">
    <property type="entry name" value="PECTATE LYASE (EUROFUNG)"/>
    <property type="match status" value="1"/>
</dbReference>
<dbReference type="AlphaFoldDB" id="A0A1Z4LM46"/>
<dbReference type="InterPro" id="IPR052052">
    <property type="entry name" value="Polysaccharide_Lyase_9"/>
</dbReference>
<name>A0A1Z4LM46_9CYAN</name>